<evidence type="ECO:0000313" key="3">
    <source>
        <dbReference type="Proteomes" id="UP000683360"/>
    </source>
</evidence>
<reference evidence="2" key="1">
    <citation type="submission" date="2021-03" db="EMBL/GenBank/DDBJ databases">
        <authorList>
            <person name="Bekaert M."/>
        </authorList>
    </citation>
    <scope>NUCLEOTIDE SEQUENCE</scope>
</reference>
<keyword evidence="3" id="KW-1185">Reference proteome</keyword>
<feature type="region of interest" description="Disordered" evidence="1">
    <location>
        <begin position="64"/>
        <end position="85"/>
    </location>
</feature>
<dbReference type="OrthoDB" id="6138958at2759"/>
<organism evidence="2 3">
    <name type="scientific">Mytilus edulis</name>
    <name type="common">Blue mussel</name>
    <dbReference type="NCBI Taxonomy" id="6550"/>
    <lineage>
        <taxon>Eukaryota</taxon>
        <taxon>Metazoa</taxon>
        <taxon>Spiralia</taxon>
        <taxon>Lophotrochozoa</taxon>
        <taxon>Mollusca</taxon>
        <taxon>Bivalvia</taxon>
        <taxon>Autobranchia</taxon>
        <taxon>Pteriomorphia</taxon>
        <taxon>Mytilida</taxon>
        <taxon>Mytiloidea</taxon>
        <taxon>Mytilidae</taxon>
        <taxon>Mytilinae</taxon>
        <taxon>Mytilus</taxon>
    </lineage>
</organism>
<dbReference type="EMBL" id="CAJPWZ010001530">
    <property type="protein sequence ID" value="CAG2217318.1"/>
    <property type="molecule type" value="Genomic_DNA"/>
</dbReference>
<feature type="compositionally biased region" description="Polar residues" evidence="1">
    <location>
        <begin position="128"/>
        <end position="154"/>
    </location>
</feature>
<feature type="compositionally biased region" description="Basic and acidic residues" evidence="1">
    <location>
        <begin position="118"/>
        <end position="127"/>
    </location>
</feature>
<evidence type="ECO:0000256" key="1">
    <source>
        <dbReference type="SAM" id="MobiDB-lite"/>
    </source>
</evidence>
<feature type="region of interest" description="Disordered" evidence="1">
    <location>
        <begin position="118"/>
        <end position="154"/>
    </location>
</feature>
<dbReference type="Proteomes" id="UP000683360">
    <property type="component" value="Unassembled WGS sequence"/>
</dbReference>
<accession>A0A8S3SK74</accession>
<proteinExistence type="predicted"/>
<gene>
    <name evidence="2" type="ORF">MEDL_31007</name>
</gene>
<comment type="caution">
    <text evidence="2">The sequence shown here is derived from an EMBL/GenBank/DDBJ whole genome shotgun (WGS) entry which is preliminary data.</text>
</comment>
<protein>
    <submittedName>
        <fullName evidence="2">Uncharacterized protein</fullName>
    </submittedName>
</protein>
<dbReference type="AlphaFoldDB" id="A0A8S3SK74"/>
<evidence type="ECO:0000313" key="2">
    <source>
        <dbReference type="EMBL" id="CAG2217318.1"/>
    </source>
</evidence>
<sequence length="333" mass="36200">MVSMGVNGGVRDGDGDGVYWIWCSGITGKPARRCCSSDTVPSCLCLQDEDLEVCQFEEQVEATSTHQRLQSTPLPSPAGSSGTDPNLNTFVPVVDIITDDHEKITKPVHVDQTTVDEISKPSSEKTTMKTSISSQQYGSTSTQHNVSSVPTGIDSENNVDTTPWIISTITVIAAGIAETTYQIKFTDVWKGNKLTDIFKNIQQMFEDVLTKAKGGEPELNHPIVVPLDKWSNINTNTVMSAVENVLNSDQSLSLSESMEVVIGNISVPKGSGRVHITQLTGPHSSIALKRSMLRVVNDDHLCLATAIGRCFVKLCKIVTFDEFKQLTKNDPAT</sequence>
<name>A0A8S3SK74_MYTED</name>